<dbReference type="Gene3D" id="3.75.10.10">
    <property type="entry name" value="L-arginine/glycine Amidinotransferase, Chain A"/>
    <property type="match status" value="1"/>
</dbReference>
<protein>
    <submittedName>
        <fullName evidence="1">N-dimethylarginine dimethylaminohydrolase</fullName>
    </submittedName>
</protein>
<dbReference type="SUPFAM" id="SSF55909">
    <property type="entry name" value="Pentein"/>
    <property type="match status" value="1"/>
</dbReference>
<proteinExistence type="predicted"/>
<dbReference type="PANTHER" id="PTHR47271:SF2">
    <property type="entry name" value="ARGININE DEIMINASE"/>
    <property type="match status" value="1"/>
</dbReference>
<dbReference type="RefSeq" id="WP_323450088.1">
    <property type="nucleotide sequence ID" value="NZ_BSBI01000013.1"/>
</dbReference>
<evidence type="ECO:0000313" key="1">
    <source>
        <dbReference type="EMBL" id="GLF98099.1"/>
    </source>
</evidence>
<sequence>MPVFHATSEYGTLRRVAMRHAAGFTRTLHGPGVHPVLARQMATSTWAPYDPAVVRAQQDALIALLRSRGVEVVLLDPAPGCSAQHYPRDLAVVIDDVLVLARLNSAHRRSETDAFAPLAATAPKLARLTAGTIEGGDVLLHDGLVLVGLGEETSPTGVAALRSALTRFGVDREVVPVRFATAGIVHLDDHFTIVAPNTALIHRPVFTPGRIRWFAERFDLIDVTNAEARAVQVNVLAIAPGTVVVAEGSDRIAAELNARGIEVLTVDYSEVTKIPGSLRCTTLPLHRT</sequence>
<dbReference type="EMBL" id="BSBI01000013">
    <property type="protein sequence ID" value="GLF98099.1"/>
    <property type="molecule type" value="Genomic_DNA"/>
</dbReference>
<gene>
    <name evidence="1" type="ORF">SYYSPA8_27400</name>
</gene>
<comment type="caution">
    <text evidence="1">The sequence shown here is derived from an EMBL/GenBank/DDBJ whole genome shotgun (WGS) entry which is preliminary data.</text>
</comment>
<reference evidence="1 2" key="1">
    <citation type="submission" date="2022-10" db="EMBL/GenBank/DDBJ databases">
        <title>Draft genome sequence of Streptomyces sp. YSPA8.</title>
        <authorList>
            <person name="Moriuchi R."/>
            <person name="Dohra H."/>
            <person name="Yamamura H."/>
            <person name="Kodani S."/>
        </authorList>
    </citation>
    <scope>NUCLEOTIDE SEQUENCE [LARGE SCALE GENOMIC DNA]</scope>
    <source>
        <strain evidence="1 2">YSPA8</strain>
    </source>
</reference>
<evidence type="ECO:0000313" key="2">
    <source>
        <dbReference type="Proteomes" id="UP001291653"/>
    </source>
</evidence>
<dbReference type="PANTHER" id="PTHR47271">
    <property type="entry name" value="ARGININE DEIMINASE"/>
    <property type="match status" value="1"/>
</dbReference>
<accession>A0ABQ5P6A7</accession>
<keyword evidence="2" id="KW-1185">Reference proteome</keyword>
<dbReference type="Pfam" id="PF02274">
    <property type="entry name" value="ADI"/>
    <property type="match status" value="2"/>
</dbReference>
<organism evidence="1 2">
    <name type="scientific">Streptomyces yaizuensis</name>
    <dbReference type="NCBI Taxonomy" id="2989713"/>
    <lineage>
        <taxon>Bacteria</taxon>
        <taxon>Bacillati</taxon>
        <taxon>Actinomycetota</taxon>
        <taxon>Actinomycetes</taxon>
        <taxon>Kitasatosporales</taxon>
        <taxon>Streptomycetaceae</taxon>
        <taxon>Streptomyces</taxon>
    </lineage>
</organism>
<dbReference type="Proteomes" id="UP001291653">
    <property type="component" value="Unassembled WGS sequence"/>
</dbReference>
<name>A0ABQ5P6A7_9ACTN</name>